<dbReference type="Proteomes" id="UP001501734">
    <property type="component" value="Unassembled WGS sequence"/>
</dbReference>
<name>A0ABP7VGR9_9BACI</name>
<dbReference type="Pfam" id="PF09548">
    <property type="entry name" value="Spore_III_AB"/>
    <property type="match status" value="1"/>
</dbReference>
<gene>
    <name evidence="1" type="primary">spoIIIAB</name>
    <name evidence="1" type="ORF">GCM10022410_10570</name>
</gene>
<evidence type="ECO:0000313" key="1">
    <source>
        <dbReference type="EMBL" id="GAA4066012.1"/>
    </source>
</evidence>
<reference evidence="2" key="1">
    <citation type="journal article" date="2019" name="Int. J. Syst. Evol. Microbiol.">
        <title>The Global Catalogue of Microorganisms (GCM) 10K type strain sequencing project: providing services to taxonomists for standard genome sequencing and annotation.</title>
        <authorList>
            <consortium name="The Broad Institute Genomics Platform"/>
            <consortium name="The Broad Institute Genome Sequencing Center for Infectious Disease"/>
            <person name="Wu L."/>
            <person name="Ma J."/>
        </authorList>
    </citation>
    <scope>NUCLEOTIDE SEQUENCE [LARGE SCALE GENOMIC DNA]</scope>
    <source>
        <strain evidence="2">JCM 17250</strain>
    </source>
</reference>
<dbReference type="InterPro" id="IPR014198">
    <property type="entry name" value="Spore_III_AB"/>
</dbReference>
<dbReference type="RefSeq" id="WP_344911090.1">
    <property type="nucleotide sequence ID" value="NZ_BAABDL010000053.1"/>
</dbReference>
<proteinExistence type="predicted"/>
<dbReference type="PIRSF" id="PIRSF021435">
    <property type="entry name" value="SpoIIIAB"/>
    <property type="match status" value="1"/>
</dbReference>
<protein>
    <submittedName>
        <fullName evidence="1">Stage III sporulation protein SpoIIIAB</fullName>
    </submittedName>
</protein>
<comment type="caution">
    <text evidence="1">The sequence shown here is derived from an EMBL/GenBank/DDBJ whole genome shotgun (WGS) entry which is preliminary data.</text>
</comment>
<sequence>MNWIGAILLIIASSAIGFEKAARLKKRPVHLLQLKAALKILEAEIVYSQDLLADVCLRISTQIKAPINHFFQQVGEKMVGHDELFDLWNSEVDHLMNDSALEADELTIIKQFGQTLGHFDLINQQKQIELTIIHLDRILIDAQNKYTVFSKVYRGIGVLSGILIALILI</sequence>
<dbReference type="EMBL" id="BAABDL010000053">
    <property type="protein sequence ID" value="GAA4066012.1"/>
    <property type="molecule type" value="Genomic_DNA"/>
</dbReference>
<organism evidence="1 2">
    <name type="scientific">Amphibacillus indicireducens</name>
    <dbReference type="NCBI Taxonomy" id="1076330"/>
    <lineage>
        <taxon>Bacteria</taxon>
        <taxon>Bacillati</taxon>
        <taxon>Bacillota</taxon>
        <taxon>Bacilli</taxon>
        <taxon>Bacillales</taxon>
        <taxon>Bacillaceae</taxon>
        <taxon>Amphibacillus</taxon>
    </lineage>
</organism>
<keyword evidence="2" id="KW-1185">Reference proteome</keyword>
<evidence type="ECO:0000313" key="2">
    <source>
        <dbReference type="Proteomes" id="UP001501734"/>
    </source>
</evidence>
<accession>A0ABP7VGR9</accession>